<protein>
    <recommendedName>
        <fullName evidence="2">HMA domain-containing protein</fullName>
    </recommendedName>
</protein>
<gene>
    <name evidence="3" type="ORF">METZ01_LOCUS143928</name>
</gene>
<accession>A0A381ZPN1</accession>
<name>A0A381ZPN1_9ZZZZ</name>
<dbReference type="Pfam" id="PF00403">
    <property type="entry name" value="HMA"/>
    <property type="match status" value="1"/>
</dbReference>
<dbReference type="FunFam" id="3.30.70.100:FF:000001">
    <property type="entry name" value="ATPase copper transporting beta"/>
    <property type="match status" value="1"/>
</dbReference>
<dbReference type="PRINTS" id="PR00946">
    <property type="entry name" value="HGSCAVENGER"/>
</dbReference>
<dbReference type="SUPFAM" id="SSF55008">
    <property type="entry name" value="HMA, heavy metal-associated domain"/>
    <property type="match status" value="1"/>
</dbReference>
<dbReference type="GO" id="GO:0046872">
    <property type="term" value="F:metal ion binding"/>
    <property type="evidence" value="ECO:0007669"/>
    <property type="project" value="UniProtKB-KW"/>
</dbReference>
<organism evidence="3">
    <name type="scientific">marine metagenome</name>
    <dbReference type="NCBI Taxonomy" id="408172"/>
    <lineage>
        <taxon>unclassified sequences</taxon>
        <taxon>metagenomes</taxon>
        <taxon>ecological metagenomes</taxon>
    </lineage>
</organism>
<dbReference type="InterPro" id="IPR036163">
    <property type="entry name" value="HMA_dom_sf"/>
</dbReference>
<dbReference type="Gene3D" id="3.30.70.100">
    <property type="match status" value="1"/>
</dbReference>
<evidence type="ECO:0000256" key="1">
    <source>
        <dbReference type="ARBA" id="ARBA00022723"/>
    </source>
</evidence>
<evidence type="ECO:0000259" key="2">
    <source>
        <dbReference type="PROSITE" id="PS50846"/>
    </source>
</evidence>
<evidence type="ECO:0000313" key="3">
    <source>
        <dbReference type="EMBL" id="SVA91074.1"/>
    </source>
</evidence>
<sequence>MKQTLIIFMFFGFLFAEDNIAKYKVKGMQCSQSCPVKITQAIKKIDGVKTCDVNFDQKTATVTYDQDKIDSKALAEAINAATDYEVSDKKAEEKKSGSFLQRFFGSS</sequence>
<dbReference type="PROSITE" id="PS50846">
    <property type="entry name" value="HMA_2"/>
    <property type="match status" value="1"/>
</dbReference>
<proteinExistence type="predicted"/>
<dbReference type="CDD" id="cd00371">
    <property type="entry name" value="HMA"/>
    <property type="match status" value="1"/>
</dbReference>
<reference evidence="3" key="1">
    <citation type="submission" date="2018-05" db="EMBL/GenBank/DDBJ databases">
        <authorList>
            <person name="Lanie J.A."/>
            <person name="Ng W.-L."/>
            <person name="Kazmierczak K.M."/>
            <person name="Andrzejewski T.M."/>
            <person name="Davidsen T.M."/>
            <person name="Wayne K.J."/>
            <person name="Tettelin H."/>
            <person name="Glass J.I."/>
            <person name="Rusch D."/>
            <person name="Podicherti R."/>
            <person name="Tsui H.-C.T."/>
            <person name="Winkler M.E."/>
        </authorList>
    </citation>
    <scope>NUCLEOTIDE SEQUENCE</scope>
</reference>
<dbReference type="AlphaFoldDB" id="A0A381ZPN1"/>
<dbReference type="InterPro" id="IPR006121">
    <property type="entry name" value="HMA_dom"/>
</dbReference>
<dbReference type="EMBL" id="UINC01022116">
    <property type="protein sequence ID" value="SVA91074.1"/>
    <property type="molecule type" value="Genomic_DNA"/>
</dbReference>
<keyword evidence="1" id="KW-0479">Metal-binding</keyword>
<dbReference type="InterPro" id="IPR001802">
    <property type="entry name" value="MerP/CopZ"/>
</dbReference>
<feature type="domain" description="HMA" evidence="2">
    <location>
        <begin position="19"/>
        <end position="86"/>
    </location>
</feature>